<proteinExistence type="predicted"/>
<dbReference type="Proteomes" id="UP000619457">
    <property type="component" value="Unassembled WGS sequence"/>
</dbReference>
<dbReference type="InterPro" id="IPR038607">
    <property type="entry name" value="PhoD-like_sf"/>
</dbReference>
<feature type="domain" description="PhoD-like phosphatase metallophosphatase" evidence="1">
    <location>
        <begin position="264"/>
        <end position="458"/>
    </location>
</feature>
<evidence type="ECO:0000259" key="1">
    <source>
        <dbReference type="Pfam" id="PF09423"/>
    </source>
</evidence>
<dbReference type="CDD" id="cd07389">
    <property type="entry name" value="MPP_PhoD"/>
    <property type="match status" value="1"/>
</dbReference>
<keyword evidence="3" id="KW-1185">Reference proteome</keyword>
<name>A0A918PWW1_9BACT</name>
<evidence type="ECO:0000313" key="3">
    <source>
        <dbReference type="Proteomes" id="UP000619457"/>
    </source>
</evidence>
<dbReference type="InterPro" id="IPR029052">
    <property type="entry name" value="Metallo-depent_PP-like"/>
</dbReference>
<reference evidence="2" key="1">
    <citation type="journal article" date="2014" name="Int. J. Syst. Evol. Microbiol.">
        <title>Complete genome sequence of Corynebacterium casei LMG S-19264T (=DSM 44701T), isolated from a smear-ripened cheese.</title>
        <authorList>
            <consortium name="US DOE Joint Genome Institute (JGI-PGF)"/>
            <person name="Walter F."/>
            <person name="Albersmeier A."/>
            <person name="Kalinowski J."/>
            <person name="Ruckert C."/>
        </authorList>
    </citation>
    <scope>NUCLEOTIDE SEQUENCE</scope>
    <source>
        <strain evidence="2">KCTC 12368</strain>
    </source>
</reference>
<gene>
    <name evidence="2" type="primary">phoD</name>
    <name evidence="2" type="ORF">GCM10007049_17730</name>
</gene>
<evidence type="ECO:0000313" key="2">
    <source>
        <dbReference type="EMBL" id="GGZ25648.1"/>
    </source>
</evidence>
<dbReference type="EMBL" id="BMWX01000003">
    <property type="protein sequence ID" value="GGZ25648.1"/>
    <property type="molecule type" value="Genomic_DNA"/>
</dbReference>
<dbReference type="Pfam" id="PF09423">
    <property type="entry name" value="PhoD"/>
    <property type="match status" value="1"/>
</dbReference>
<sequence length="525" mass="59419">MNGGAKLFYFAIFKNWQLYFLEIHMMRNFSKYFKACILVSAFLLSFQGFGQATDYITPRYKVTLPEAHIGDLDIDTRLMDSYEPVSDNIRQFYLDSRAFFSENSEADFTSVEILQAAQKYNIGLMAGPMLGDLRADGLSLWLRPSVPTPLLIKVIHPTTSEEKTFHSGTIVPGQEQRITIDGLNSNTQYQYEVYAKQNKIAAGSFTTCSEGDEEGIIRLAFGSGFHKIGLHNPNLIGQIVQRNPHAMLLMGDIAVDDRDNKINMHRSDYLLRDLSKPWQYLAANVPIYASWDDHDYMNNDLSGIPEGFSIADQEALREMWHQNWNNPENTEEGIYFNSRIGSVEVIMLDTRSFRNNAARGEYGAYLGTDQLAWLKETLENSTATFKVISSGTMWSDYISNGKDSWGTWDTLAREEIYRFIEKKEIPGVVLISGDRHGARAFSIPRKEGFSFYEFGPASLGGVPGPEAIAKDSSHQLFGYLGKDFIAYGEFTFDSTGEEPSVVFRLIDEKGDILEEHKLKYSQLTP</sequence>
<dbReference type="Gene3D" id="3.60.21.70">
    <property type="entry name" value="PhoD-like phosphatase"/>
    <property type="match status" value="1"/>
</dbReference>
<reference evidence="2" key="2">
    <citation type="submission" date="2020-09" db="EMBL/GenBank/DDBJ databases">
        <authorList>
            <person name="Sun Q."/>
            <person name="Kim S."/>
        </authorList>
    </citation>
    <scope>NUCLEOTIDE SEQUENCE</scope>
    <source>
        <strain evidence="2">KCTC 12368</strain>
    </source>
</reference>
<comment type="caution">
    <text evidence="2">The sequence shown here is derived from an EMBL/GenBank/DDBJ whole genome shotgun (WGS) entry which is preliminary data.</text>
</comment>
<dbReference type="PANTHER" id="PTHR33987:SF1">
    <property type="entry name" value="CALCINEURIN-LIKE METALLO-PHOSPHOESTERASE SUPERFAMILY PROTEIN"/>
    <property type="match status" value="1"/>
</dbReference>
<protein>
    <submittedName>
        <fullName evidence="2">Alkaline phosphatase</fullName>
    </submittedName>
</protein>
<organism evidence="2 3">
    <name type="scientific">Echinicola pacifica</name>
    <dbReference type="NCBI Taxonomy" id="346377"/>
    <lineage>
        <taxon>Bacteria</taxon>
        <taxon>Pseudomonadati</taxon>
        <taxon>Bacteroidota</taxon>
        <taxon>Cytophagia</taxon>
        <taxon>Cytophagales</taxon>
        <taxon>Cyclobacteriaceae</taxon>
        <taxon>Echinicola</taxon>
    </lineage>
</organism>
<dbReference type="InterPro" id="IPR018946">
    <property type="entry name" value="PhoD-like_MPP"/>
</dbReference>
<dbReference type="SUPFAM" id="SSF56300">
    <property type="entry name" value="Metallo-dependent phosphatases"/>
    <property type="match status" value="1"/>
</dbReference>
<accession>A0A918PWW1</accession>
<dbReference type="AlphaFoldDB" id="A0A918PWW1"/>
<dbReference type="PANTHER" id="PTHR33987">
    <property type="entry name" value="CALCINEURIN-LIKE METALLO-PHOSPHOESTERASE SUPERFAMILY PROTEIN"/>
    <property type="match status" value="1"/>
</dbReference>